<dbReference type="PANTHER" id="PTHR36251">
    <property type="entry name" value="FELS-1 PROPHAGE HOST SPECIFICITY PROTEIN-RELATED"/>
    <property type="match status" value="1"/>
</dbReference>
<gene>
    <name evidence="2" type="ORF">EV655_12711</name>
</gene>
<proteinExistence type="predicted"/>
<dbReference type="PANTHER" id="PTHR36251:SF2">
    <property type="entry name" value="GIFSY-2 PROPHAGE HOST SPECIFICITY PROTEIN J, PHAGE LAMBDA"/>
    <property type="match status" value="1"/>
</dbReference>
<reference evidence="2 3" key="1">
    <citation type="submission" date="2019-03" db="EMBL/GenBank/DDBJ databases">
        <title>Genomic Encyclopedia of Type Strains, Phase IV (KMG-IV): sequencing the most valuable type-strain genomes for metagenomic binning, comparative biology and taxonomic classification.</title>
        <authorList>
            <person name="Goeker M."/>
        </authorList>
    </citation>
    <scope>NUCLEOTIDE SEQUENCE [LARGE SCALE GENOMIC DNA]</scope>
    <source>
        <strain evidence="2 3">DSM 4868</strain>
    </source>
</reference>
<evidence type="ECO:0000313" key="3">
    <source>
        <dbReference type="Proteomes" id="UP000295142"/>
    </source>
</evidence>
<comment type="caution">
    <text evidence="2">The sequence shown here is derived from an EMBL/GenBank/DDBJ whole genome shotgun (WGS) entry which is preliminary data.</text>
</comment>
<dbReference type="Pfam" id="PF13550">
    <property type="entry name" value="Phage-tail_3"/>
    <property type="match status" value="1"/>
</dbReference>
<sequence length="846" mass="88773">MPPVVAAVSAVAGAIGSALAAGGIAGALVRLGGTLLLSAAARALMPKPKTGLGARTLTMREPVMPRDMVYGRARKGGVIVFLHVTGARRQYLHLVIVLAAHPVAAIGAIHFEGEEAVDAGGVAQGRWAGLVTVEKRLGTEDQPAFEDLRASAPDKWTAEHRLAGCAAIALRLAWDADAFPGGIPNVTVDVTGKSDILDPRTGARGYTENAALCLADYMAHPRFGLGASIGAEDGIDGESLIEAAHICDEPVPVPGGGSEPRYACNGVVSLDESPKTVIEAMLTAMAGRTAWRAGRWHLLAGAWRVPEITLGADDVREGGLTLATRVSMSSNFNAVHGRFVSPENDWQPDDFPAVTSAVYLAEDGGEARWRDLSLPFTISAAMAQRIAKIELERGRRQMTVKLAGKLGAWAAEVGETVLFDYPRWGFAAKPFEVLGVNLDLAASGDGALLLPELVLRETSPLVHDWDASEAAIYAAAPRTSLPGPADIPAPGTPALSEALYETRSGTGVRTLIRVDWAAAPAEVVREYQVRARRLADPDGTPSGADWITLGRTDQLAWEIRDVGAGLWEVAVKAISVLGVSSPYVAATLEVLGLTAPPAALGGLTLQTAGGLAILKWRASDDLDVRIGGRIVIRHSAAHPASWASATSMDEVAGADAVAIVPLKPGTYLVRARDNSGNLGPVVSAVTKGAQVLPFAPVAHLAADPDWAGMATNLVPDGAALRLADPAGEGLYLFPIGMDFGAPRRVRLRSEIEVAALALSGSIDARSAPIDDWLDVDDTDGAEIDVVVEARTTDDDPAASPAWTSWTRLDATEDEVRAVELRARVTSGSPDYGVLLTRLRIHAEEVP</sequence>
<dbReference type="AlphaFoldDB" id="A0A4R2K7F4"/>
<accession>A0A4R2K7F4</accession>
<evidence type="ECO:0000313" key="2">
    <source>
        <dbReference type="EMBL" id="TCO68504.1"/>
    </source>
</evidence>
<name>A0A4R2K7F4_9RHOB</name>
<feature type="domain" description="Tip attachment protein J" evidence="1">
    <location>
        <begin position="272"/>
        <end position="420"/>
    </location>
</feature>
<dbReference type="InterPro" id="IPR032876">
    <property type="entry name" value="J_dom"/>
</dbReference>
<dbReference type="Proteomes" id="UP000295142">
    <property type="component" value="Unassembled WGS sequence"/>
</dbReference>
<dbReference type="EMBL" id="SLWW01000027">
    <property type="protein sequence ID" value="TCO68504.1"/>
    <property type="molecule type" value="Genomic_DNA"/>
</dbReference>
<dbReference type="InterPro" id="IPR053171">
    <property type="entry name" value="Viral_Tip_Attach_Protein"/>
</dbReference>
<protein>
    <submittedName>
        <fullName evidence="2">Putative tail protein</fullName>
    </submittedName>
</protein>
<evidence type="ECO:0000259" key="1">
    <source>
        <dbReference type="Pfam" id="PF13550"/>
    </source>
</evidence>
<keyword evidence="3" id="KW-1185">Reference proteome</keyword>
<organism evidence="2 3">
    <name type="scientific">Rhodovulum euryhalinum</name>
    <dbReference type="NCBI Taxonomy" id="35805"/>
    <lineage>
        <taxon>Bacteria</taxon>
        <taxon>Pseudomonadati</taxon>
        <taxon>Pseudomonadota</taxon>
        <taxon>Alphaproteobacteria</taxon>
        <taxon>Rhodobacterales</taxon>
        <taxon>Paracoccaceae</taxon>
        <taxon>Rhodovulum</taxon>
    </lineage>
</organism>
<dbReference type="RefSeq" id="WP_132546757.1">
    <property type="nucleotide sequence ID" value="NZ_SLWW01000027.1"/>
</dbReference>
<dbReference type="OrthoDB" id="7357280at2"/>